<dbReference type="GO" id="GO:0000156">
    <property type="term" value="F:phosphorelay response regulator activity"/>
    <property type="evidence" value="ECO:0007669"/>
    <property type="project" value="TreeGrafter"/>
</dbReference>
<evidence type="ECO:0000313" key="11">
    <source>
        <dbReference type="EMBL" id="SYX84169.1"/>
    </source>
</evidence>
<name>A0A383RCX8_PAEAL</name>
<accession>A0A383RCX8</accession>
<dbReference type="PIRSF" id="PIRSF006171">
    <property type="entry name" value="RR_citrat_malat"/>
    <property type="match status" value="1"/>
</dbReference>
<keyword evidence="3 9" id="KW-0597">Phosphoprotein</keyword>
<dbReference type="InterPro" id="IPR036390">
    <property type="entry name" value="WH_DNA-bd_sf"/>
</dbReference>
<dbReference type="GO" id="GO:0003700">
    <property type="term" value="F:DNA-binding transcription factor activity"/>
    <property type="evidence" value="ECO:0007669"/>
    <property type="project" value="InterPro"/>
</dbReference>
<comment type="subcellular location">
    <subcellularLocation>
        <location evidence="1">Cytoplasm</location>
    </subcellularLocation>
</comment>
<dbReference type="GO" id="GO:0003677">
    <property type="term" value="F:DNA binding"/>
    <property type="evidence" value="ECO:0007669"/>
    <property type="project" value="UniProtKB-KW"/>
</dbReference>
<evidence type="ECO:0000259" key="10">
    <source>
        <dbReference type="PROSITE" id="PS50110"/>
    </source>
</evidence>
<evidence type="ECO:0000313" key="12">
    <source>
        <dbReference type="Proteomes" id="UP000304148"/>
    </source>
</evidence>
<dbReference type="Gene3D" id="1.10.10.10">
    <property type="entry name" value="Winged helix-like DNA-binding domain superfamily/Winged helix DNA-binding domain"/>
    <property type="match status" value="1"/>
</dbReference>
<keyword evidence="5" id="KW-0805">Transcription regulation</keyword>
<evidence type="ECO:0000256" key="9">
    <source>
        <dbReference type="PROSITE-ProRule" id="PRU00169"/>
    </source>
</evidence>
<dbReference type="SUPFAM" id="SSF46785">
    <property type="entry name" value="Winged helix' DNA-binding domain"/>
    <property type="match status" value="1"/>
</dbReference>
<evidence type="ECO:0000256" key="6">
    <source>
        <dbReference type="ARBA" id="ARBA00023125"/>
    </source>
</evidence>
<dbReference type="InterPro" id="IPR024187">
    <property type="entry name" value="Sig_transdc_resp-reg_cit/mal"/>
</dbReference>
<dbReference type="InterPro" id="IPR011006">
    <property type="entry name" value="CheY-like_superfamily"/>
</dbReference>
<dbReference type="PANTHER" id="PTHR45526:SF1">
    <property type="entry name" value="TRANSCRIPTIONAL REGULATORY PROTEIN DCUR-RELATED"/>
    <property type="match status" value="1"/>
</dbReference>
<evidence type="ECO:0000256" key="2">
    <source>
        <dbReference type="ARBA" id="ARBA00022490"/>
    </source>
</evidence>
<dbReference type="InterPro" id="IPR001789">
    <property type="entry name" value="Sig_transdc_resp-reg_receiver"/>
</dbReference>
<dbReference type="InterPro" id="IPR048714">
    <property type="entry name" value="DpiA-like_HTH"/>
</dbReference>
<dbReference type="AlphaFoldDB" id="A0A383RCX8"/>
<feature type="domain" description="Response regulatory" evidence="10">
    <location>
        <begin position="10"/>
        <end position="126"/>
    </location>
</feature>
<dbReference type="Pfam" id="PF20714">
    <property type="entry name" value="HTH_64"/>
    <property type="match status" value="1"/>
</dbReference>
<evidence type="ECO:0000256" key="4">
    <source>
        <dbReference type="ARBA" id="ARBA00023012"/>
    </source>
</evidence>
<feature type="modified residue" description="4-aspartylphosphate" evidence="9">
    <location>
        <position position="61"/>
    </location>
</feature>
<dbReference type="EMBL" id="LS992241">
    <property type="protein sequence ID" value="SYX84169.1"/>
    <property type="molecule type" value="Genomic_DNA"/>
</dbReference>
<dbReference type="CDD" id="cd19925">
    <property type="entry name" value="REC_citrate_TCS"/>
    <property type="match status" value="1"/>
</dbReference>
<keyword evidence="6" id="KW-0238">DNA-binding</keyword>
<evidence type="ECO:0000256" key="8">
    <source>
        <dbReference type="ARBA" id="ARBA00023163"/>
    </source>
</evidence>
<dbReference type="RefSeq" id="WP_138186149.1">
    <property type="nucleotide sequence ID" value="NZ_LS992241.1"/>
</dbReference>
<gene>
    <name evidence="11" type="primary">dctR</name>
    <name evidence="11" type="ORF">PBLR_12591</name>
</gene>
<keyword evidence="2" id="KW-0963">Cytoplasm</keyword>
<keyword evidence="7" id="KW-0010">Activator</keyword>
<dbReference type="GO" id="GO:0005737">
    <property type="term" value="C:cytoplasm"/>
    <property type="evidence" value="ECO:0007669"/>
    <property type="project" value="UniProtKB-SubCell"/>
</dbReference>
<dbReference type="Proteomes" id="UP000304148">
    <property type="component" value="Chromosome"/>
</dbReference>
<dbReference type="InterPro" id="IPR036388">
    <property type="entry name" value="WH-like_DNA-bd_sf"/>
</dbReference>
<keyword evidence="8" id="KW-0804">Transcription</keyword>
<proteinExistence type="predicted"/>
<evidence type="ECO:0000256" key="7">
    <source>
        <dbReference type="ARBA" id="ARBA00023159"/>
    </source>
</evidence>
<dbReference type="InterPro" id="IPR051271">
    <property type="entry name" value="2C-system_Tx_regulators"/>
</dbReference>
<protein>
    <submittedName>
        <fullName evidence="11">Two-component response regulator</fullName>
    </submittedName>
</protein>
<dbReference type="Gene3D" id="3.40.50.2300">
    <property type="match status" value="1"/>
</dbReference>
<keyword evidence="4" id="KW-0902">Two-component regulatory system</keyword>
<evidence type="ECO:0000256" key="1">
    <source>
        <dbReference type="ARBA" id="ARBA00004496"/>
    </source>
</evidence>
<evidence type="ECO:0000256" key="3">
    <source>
        <dbReference type="ARBA" id="ARBA00022553"/>
    </source>
</evidence>
<dbReference type="Pfam" id="PF00072">
    <property type="entry name" value="Response_reg"/>
    <property type="match status" value="1"/>
</dbReference>
<dbReference type="PANTHER" id="PTHR45526">
    <property type="entry name" value="TRANSCRIPTIONAL REGULATORY PROTEIN DPIA"/>
    <property type="match status" value="1"/>
</dbReference>
<dbReference type="PROSITE" id="PS50110">
    <property type="entry name" value="RESPONSE_REGULATORY"/>
    <property type="match status" value="1"/>
</dbReference>
<evidence type="ECO:0000256" key="5">
    <source>
        <dbReference type="ARBA" id="ARBA00023015"/>
    </source>
</evidence>
<dbReference type="SUPFAM" id="SSF52172">
    <property type="entry name" value="CheY-like"/>
    <property type="match status" value="1"/>
</dbReference>
<organism evidence="11 12">
    <name type="scientific">Paenibacillus alvei</name>
    <name type="common">Bacillus alvei</name>
    <dbReference type="NCBI Taxonomy" id="44250"/>
    <lineage>
        <taxon>Bacteria</taxon>
        <taxon>Bacillati</taxon>
        <taxon>Bacillota</taxon>
        <taxon>Bacilli</taxon>
        <taxon>Bacillales</taxon>
        <taxon>Paenibacillaceae</taxon>
        <taxon>Paenibacillus</taxon>
    </lineage>
</organism>
<dbReference type="SMART" id="SM00448">
    <property type="entry name" value="REC"/>
    <property type="match status" value="1"/>
</dbReference>
<reference evidence="12" key="1">
    <citation type="submission" date="2018-08" db="EMBL/GenBank/DDBJ databases">
        <authorList>
            <person name="Chevrot R."/>
        </authorList>
    </citation>
    <scope>NUCLEOTIDE SEQUENCE [LARGE SCALE GENOMIC DNA]</scope>
</reference>
<sequence>MQEQCKHIVQVLLIEDDPMVQEVNRMFIERVNGYKVIGTAGNGQDGLRMIEELKPDLIFLDVFMPSFDGISTLQEIRARDLPVDVIVVTAAKETETLRAMMRNGAVDYIIKPFKLERVRRTLERYRDRYETLTDDDTVTQEQLDRILQMGDEIRTDSTVNDGSSLLEQSLGQSVIRDKNFIESSSPAELFIPTEELPKGLNPVTLKQVLAVMADKGGKLSAEETAEGVGIARVTARRYLEYLSKIGYVYLEVNYGGVGRPINRYALHSRPKRLK</sequence>